<keyword evidence="3" id="KW-1185">Reference proteome</keyword>
<dbReference type="PANTHER" id="PTHR33993:SF14">
    <property type="entry name" value="GB|AAF24581.1"/>
    <property type="match status" value="1"/>
</dbReference>
<dbReference type="InterPro" id="IPR029068">
    <property type="entry name" value="Glyas_Bleomycin-R_OHBP_Dase"/>
</dbReference>
<evidence type="ECO:0000313" key="3">
    <source>
        <dbReference type="Proteomes" id="UP001427805"/>
    </source>
</evidence>
<comment type="caution">
    <text evidence="2">The sequence shown here is derived from an EMBL/GenBank/DDBJ whole genome shotgun (WGS) entry which is preliminary data.</text>
</comment>
<proteinExistence type="predicted"/>
<reference evidence="2 3" key="1">
    <citation type="submission" date="2024-05" db="EMBL/GenBank/DDBJ databases">
        <title>Sphingomonas sp. HF-S3 16S ribosomal RNA gene Genome sequencing and assembly.</title>
        <authorList>
            <person name="Lee H."/>
        </authorList>
    </citation>
    <scope>NUCLEOTIDE SEQUENCE [LARGE SCALE GENOMIC DNA]</scope>
    <source>
        <strain evidence="2 3">HF-S3</strain>
    </source>
</reference>
<dbReference type="InterPro" id="IPR004360">
    <property type="entry name" value="Glyas_Fos-R_dOase_dom"/>
</dbReference>
<dbReference type="PROSITE" id="PS51819">
    <property type="entry name" value="VOC"/>
    <property type="match status" value="2"/>
</dbReference>
<dbReference type="SUPFAM" id="SSF54593">
    <property type="entry name" value="Glyoxalase/Bleomycin resistance protein/Dihydroxybiphenyl dioxygenase"/>
    <property type="match status" value="2"/>
</dbReference>
<dbReference type="InterPro" id="IPR037523">
    <property type="entry name" value="VOC_core"/>
</dbReference>
<gene>
    <name evidence="2" type="ORF">TPR58_20260</name>
</gene>
<dbReference type="Proteomes" id="UP001427805">
    <property type="component" value="Unassembled WGS sequence"/>
</dbReference>
<evidence type="ECO:0000313" key="2">
    <source>
        <dbReference type="EMBL" id="MEN3749520.1"/>
    </source>
</evidence>
<dbReference type="EMBL" id="JBDIZK010000014">
    <property type="protein sequence ID" value="MEN3749520.1"/>
    <property type="molecule type" value="Genomic_DNA"/>
</dbReference>
<dbReference type="RefSeq" id="WP_346248563.1">
    <property type="nucleotide sequence ID" value="NZ_JBDIZK010000014.1"/>
</dbReference>
<evidence type="ECO:0000259" key="1">
    <source>
        <dbReference type="PROSITE" id="PS51819"/>
    </source>
</evidence>
<sequence>MGKQHGSFIWYELLTADAKAAKAFYDAVIGWTIDAEAPPGGMDYRMIHARDGHAGGVMQLNADMIAGGAKPVWLGYIGVDDVDAAVASVAAAGGQVHLPPFDVPGAGRLAMVADPQGIPFYVMRGSTEGADSTAYQRHGTQHVSWNELTTPDDAAALAFYEAQFGITKVGAMPMGAMGDYSFIANIESEGEAIGAIMPTTPNGHPGWNFYFRVPEITAAKAAVQALGGAVLMGPDQVPGGEWTLHCTDPEGVFFGLVAPKNSGA</sequence>
<accession>A0ABV0BE63</accession>
<feature type="domain" description="VOC" evidence="1">
    <location>
        <begin position="7"/>
        <end position="125"/>
    </location>
</feature>
<dbReference type="PANTHER" id="PTHR33993">
    <property type="entry name" value="GLYOXALASE-RELATED"/>
    <property type="match status" value="1"/>
</dbReference>
<dbReference type="Pfam" id="PF00903">
    <property type="entry name" value="Glyoxalase"/>
    <property type="match status" value="2"/>
</dbReference>
<feature type="domain" description="VOC" evidence="1">
    <location>
        <begin position="142"/>
        <end position="259"/>
    </location>
</feature>
<name>A0ABV0BE63_9SPHN</name>
<dbReference type="InterPro" id="IPR052164">
    <property type="entry name" value="Anthracycline_SecMetBiosynth"/>
</dbReference>
<organism evidence="2 3">
    <name type="scientific">Sphingomonas rustica</name>
    <dbReference type="NCBI Taxonomy" id="3103142"/>
    <lineage>
        <taxon>Bacteria</taxon>
        <taxon>Pseudomonadati</taxon>
        <taxon>Pseudomonadota</taxon>
        <taxon>Alphaproteobacteria</taxon>
        <taxon>Sphingomonadales</taxon>
        <taxon>Sphingomonadaceae</taxon>
        <taxon>Sphingomonas</taxon>
    </lineage>
</organism>
<dbReference type="CDD" id="cd07247">
    <property type="entry name" value="SgaA_N_like"/>
    <property type="match status" value="1"/>
</dbReference>
<protein>
    <submittedName>
        <fullName evidence="2">VOC family protein</fullName>
    </submittedName>
</protein>
<dbReference type="Gene3D" id="3.10.180.10">
    <property type="entry name" value="2,3-Dihydroxybiphenyl 1,2-Dioxygenase, domain 1"/>
    <property type="match status" value="2"/>
</dbReference>